<organism evidence="3 4">
    <name type="scientific">Salipaludibacillus agaradhaerens</name>
    <name type="common">Bacillus agaradhaerens</name>
    <dbReference type="NCBI Taxonomy" id="76935"/>
    <lineage>
        <taxon>Bacteria</taxon>
        <taxon>Bacillati</taxon>
        <taxon>Bacillota</taxon>
        <taxon>Bacilli</taxon>
        <taxon>Bacillales</taxon>
        <taxon>Bacillaceae</taxon>
    </lineage>
</organism>
<dbReference type="Pfam" id="PF07819">
    <property type="entry name" value="PGAP1"/>
    <property type="match status" value="1"/>
</dbReference>
<evidence type="ECO:0000256" key="1">
    <source>
        <dbReference type="SAM" id="SignalP"/>
    </source>
</evidence>
<feature type="domain" description="GPI inositol-deacylase PGAP1-like alpha/beta" evidence="2">
    <location>
        <begin position="107"/>
        <end position="153"/>
    </location>
</feature>
<gene>
    <name evidence="3" type="ORF">HXA33_06550</name>
</gene>
<dbReference type="SUPFAM" id="SSF53474">
    <property type="entry name" value="alpha/beta-Hydrolases"/>
    <property type="match status" value="1"/>
</dbReference>
<dbReference type="RefSeq" id="WP_257820855.1">
    <property type="nucleotide sequence ID" value="NZ_JABXYM010000001.1"/>
</dbReference>
<feature type="chain" id="PRO_5040333927" description="GPI inositol-deacylase PGAP1-like alpha/beta domain-containing protein" evidence="1">
    <location>
        <begin position="22"/>
        <end position="497"/>
    </location>
</feature>
<evidence type="ECO:0000259" key="2">
    <source>
        <dbReference type="Pfam" id="PF07819"/>
    </source>
</evidence>
<evidence type="ECO:0000313" key="4">
    <source>
        <dbReference type="Proteomes" id="UP001057753"/>
    </source>
</evidence>
<proteinExistence type="predicted"/>
<protein>
    <recommendedName>
        <fullName evidence="2">GPI inositol-deacylase PGAP1-like alpha/beta domain-containing protein</fullName>
    </recommendedName>
</protein>
<dbReference type="Proteomes" id="UP001057753">
    <property type="component" value="Unassembled WGS sequence"/>
</dbReference>
<dbReference type="EMBL" id="JABXYM010000001">
    <property type="protein sequence ID" value="MCR6096205.1"/>
    <property type="molecule type" value="Genomic_DNA"/>
</dbReference>
<reference evidence="3" key="1">
    <citation type="submission" date="2020-06" db="EMBL/GenBank/DDBJ databases">
        <title>Insight into the genomes of haloalkaliphilic bacilli from Kenyan soda lakes.</title>
        <authorList>
            <person name="Mwirichia R."/>
            <person name="Villamizar G.C."/>
            <person name="Poehlein A."/>
            <person name="Mugweru J."/>
            <person name="Kipnyargis A."/>
            <person name="Kiplimo D."/>
            <person name="Orwa P."/>
            <person name="Daniel R."/>
        </authorList>
    </citation>
    <scope>NUCLEOTIDE SEQUENCE</scope>
    <source>
        <strain evidence="3">B1096_S55</strain>
    </source>
</reference>
<dbReference type="InterPro" id="IPR029058">
    <property type="entry name" value="AB_hydrolase_fold"/>
</dbReference>
<dbReference type="GO" id="GO:0016788">
    <property type="term" value="F:hydrolase activity, acting on ester bonds"/>
    <property type="evidence" value="ECO:0007669"/>
    <property type="project" value="InterPro"/>
</dbReference>
<keyword evidence="1" id="KW-0732">Signal</keyword>
<comment type="caution">
    <text evidence="3">The sequence shown here is derived from an EMBL/GenBank/DDBJ whole genome shotgun (WGS) entry which is preliminary data.</text>
</comment>
<dbReference type="AlphaFoldDB" id="A0A9Q4B1C4"/>
<accession>A0A9Q4B1C4</accession>
<dbReference type="InterPro" id="IPR012908">
    <property type="entry name" value="PGAP1-ab_dom-like"/>
</dbReference>
<sequence length="497" mass="54749">MKKVVAFFMLMLLLFPTEALGGKSGTPGNPGDWYVKDNPATSDPSKAPLVFVHGLNSSSYVWWEENDMYDLALERGYETAFVDLYPVNNMWDNGSMLASMLGEIYEYFGEKPLVLVTHSKGGVDAQSALVYYGANEYVSNVFTLSSPHHGSQLADLAYSNWAGWLAEIIGGRNDGTYSLQTGQMAYYRSLTDSHTNHRRNPIYTLAGTSWGGFGGALYWGGLYLRQFGQNDGAVTVSSSRLNYATEIAVGDWDHFLIANGRATFDFFKPFLSTDHQVNEETTPNMELEKGSGTILRGGPGKGNVKEVIPVEDDVEAVTFSYLSDVPLDDLSLTSPSGKSYSFNDVTETHGEFFGAWQHIASVANPEAGEWVLTNRQTGTHPYFLAVQVEGGVADELQIELPKSIKDPLKPSIQSTAINKQTLSYDIQVSYTTADNPSVSSRLQTVSSKNGEMNLPFNQEGAYTLTITISGKTTNQAPFERTIVKNIYMDKKGDLYYN</sequence>
<feature type="signal peptide" evidence="1">
    <location>
        <begin position="1"/>
        <end position="21"/>
    </location>
</feature>
<name>A0A9Q4B1C4_SALAG</name>
<evidence type="ECO:0000313" key="3">
    <source>
        <dbReference type="EMBL" id="MCR6096205.1"/>
    </source>
</evidence>
<keyword evidence="4" id="KW-1185">Reference proteome</keyword>
<dbReference type="Gene3D" id="3.40.50.1820">
    <property type="entry name" value="alpha/beta hydrolase"/>
    <property type="match status" value="1"/>
</dbReference>